<dbReference type="CDD" id="cd02947">
    <property type="entry name" value="TRX_family"/>
    <property type="match status" value="1"/>
</dbReference>
<comment type="caution">
    <text evidence="2">The sequence shown here is derived from an EMBL/GenBank/DDBJ whole genome shotgun (WGS) entry which is preliminary data.</text>
</comment>
<dbReference type="SUPFAM" id="SSF52833">
    <property type="entry name" value="Thioredoxin-like"/>
    <property type="match status" value="1"/>
</dbReference>
<evidence type="ECO:0000313" key="2">
    <source>
        <dbReference type="EMBL" id="KAH7158068.1"/>
    </source>
</evidence>
<evidence type="ECO:0000259" key="1">
    <source>
        <dbReference type="PROSITE" id="PS51352"/>
    </source>
</evidence>
<evidence type="ECO:0000313" key="3">
    <source>
        <dbReference type="Proteomes" id="UP000717696"/>
    </source>
</evidence>
<organism evidence="2 3">
    <name type="scientific">Dactylonectria estremocensis</name>
    <dbReference type="NCBI Taxonomy" id="1079267"/>
    <lineage>
        <taxon>Eukaryota</taxon>
        <taxon>Fungi</taxon>
        <taxon>Dikarya</taxon>
        <taxon>Ascomycota</taxon>
        <taxon>Pezizomycotina</taxon>
        <taxon>Sordariomycetes</taxon>
        <taxon>Hypocreomycetidae</taxon>
        <taxon>Hypocreales</taxon>
        <taxon>Nectriaceae</taxon>
        <taxon>Dactylonectria</taxon>
    </lineage>
</organism>
<feature type="domain" description="Thioredoxin" evidence="1">
    <location>
        <begin position="15"/>
        <end position="173"/>
    </location>
</feature>
<dbReference type="OrthoDB" id="19690at2759"/>
<keyword evidence="3" id="KW-1185">Reference proteome</keyword>
<reference evidence="2" key="1">
    <citation type="journal article" date="2021" name="Nat. Commun.">
        <title>Genetic determinants of endophytism in the Arabidopsis root mycobiome.</title>
        <authorList>
            <person name="Mesny F."/>
            <person name="Miyauchi S."/>
            <person name="Thiergart T."/>
            <person name="Pickel B."/>
            <person name="Atanasova L."/>
            <person name="Karlsson M."/>
            <person name="Huettel B."/>
            <person name="Barry K.W."/>
            <person name="Haridas S."/>
            <person name="Chen C."/>
            <person name="Bauer D."/>
            <person name="Andreopoulos W."/>
            <person name="Pangilinan J."/>
            <person name="LaButti K."/>
            <person name="Riley R."/>
            <person name="Lipzen A."/>
            <person name="Clum A."/>
            <person name="Drula E."/>
            <person name="Henrissat B."/>
            <person name="Kohler A."/>
            <person name="Grigoriev I.V."/>
            <person name="Martin F.M."/>
            <person name="Hacquard S."/>
        </authorList>
    </citation>
    <scope>NUCLEOTIDE SEQUENCE</scope>
    <source>
        <strain evidence="2">MPI-CAGE-AT-0021</strain>
    </source>
</reference>
<protein>
    <recommendedName>
        <fullName evidence="1">Thioredoxin domain-containing protein</fullName>
    </recommendedName>
</protein>
<name>A0A9P9FDN0_9HYPO</name>
<dbReference type="AlphaFoldDB" id="A0A9P9FDN0"/>
<dbReference type="InterPro" id="IPR036249">
    <property type="entry name" value="Thioredoxin-like_sf"/>
</dbReference>
<dbReference type="Gene3D" id="3.40.30.10">
    <property type="entry name" value="Glutaredoxin"/>
    <property type="match status" value="1"/>
</dbReference>
<dbReference type="EMBL" id="JAGMUU010000003">
    <property type="protein sequence ID" value="KAH7158068.1"/>
    <property type="molecule type" value="Genomic_DNA"/>
</dbReference>
<dbReference type="Proteomes" id="UP000717696">
    <property type="component" value="Unassembled WGS sequence"/>
</dbReference>
<dbReference type="PROSITE" id="PS51352">
    <property type="entry name" value="THIOREDOXIN_2"/>
    <property type="match status" value="1"/>
</dbReference>
<accession>A0A9P9FDN0</accession>
<sequence>MQLPPVFRSGLRPVLGKSTHAPAAALARPRGASSAFLSTSEPRQAKNQIYAPIRNPNSFTTYLSLSSSARTPLLTLWTASWCSTCRAVSPLLHSLVESGIGEDEGGVAFATVEFDSPDIMSGSPNLALDYMVTSIPTLLSFDAGEVQSATRIADARKMADREFLIEWIRNEARRHGGRGSGGGASSVFGGLFGK</sequence>
<proteinExistence type="predicted"/>
<dbReference type="Pfam" id="PF00085">
    <property type="entry name" value="Thioredoxin"/>
    <property type="match status" value="1"/>
</dbReference>
<dbReference type="InterPro" id="IPR013766">
    <property type="entry name" value="Thioredoxin_domain"/>
</dbReference>
<gene>
    <name evidence="2" type="ORF">B0J13DRAFT_187882</name>
</gene>